<proteinExistence type="predicted"/>
<evidence type="ECO:0000313" key="3">
    <source>
        <dbReference type="Proteomes" id="UP001500843"/>
    </source>
</evidence>
<sequence length="100" mass="10850">MDDGRERADEALRDLTAHLVAAHEHDGLADGIIAPRPQAERPLVVDVAAVRALDAHAGQDHDVGPGAQLVRHHDRCGPSRDRDIARVQLERDTLVSFDPG</sequence>
<name>A0ABP8Y1L9_9MICO</name>
<accession>A0ABP8Y1L9</accession>
<organism evidence="2 3">
    <name type="scientific">Promicromonospora umidemergens</name>
    <dbReference type="NCBI Taxonomy" id="629679"/>
    <lineage>
        <taxon>Bacteria</taxon>
        <taxon>Bacillati</taxon>
        <taxon>Actinomycetota</taxon>
        <taxon>Actinomycetes</taxon>
        <taxon>Micrococcales</taxon>
        <taxon>Promicromonosporaceae</taxon>
        <taxon>Promicromonospora</taxon>
    </lineage>
</organism>
<dbReference type="EMBL" id="BAABHM010000028">
    <property type="protein sequence ID" value="GAA4718221.1"/>
    <property type="molecule type" value="Genomic_DNA"/>
</dbReference>
<protein>
    <submittedName>
        <fullName evidence="2">Uncharacterized protein</fullName>
    </submittedName>
</protein>
<evidence type="ECO:0000313" key="2">
    <source>
        <dbReference type="EMBL" id="GAA4718221.1"/>
    </source>
</evidence>
<gene>
    <name evidence="2" type="ORF">GCM10023198_47180</name>
</gene>
<dbReference type="Proteomes" id="UP001500843">
    <property type="component" value="Unassembled WGS sequence"/>
</dbReference>
<keyword evidence="3" id="KW-1185">Reference proteome</keyword>
<reference evidence="3" key="1">
    <citation type="journal article" date="2019" name="Int. J. Syst. Evol. Microbiol.">
        <title>The Global Catalogue of Microorganisms (GCM) 10K type strain sequencing project: providing services to taxonomists for standard genome sequencing and annotation.</title>
        <authorList>
            <consortium name="The Broad Institute Genomics Platform"/>
            <consortium name="The Broad Institute Genome Sequencing Center for Infectious Disease"/>
            <person name="Wu L."/>
            <person name="Ma J."/>
        </authorList>
    </citation>
    <scope>NUCLEOTIDE SEQUENCE [LARGE SCALE GENOMIC DNA]</scope>
    <source>
        <strain evidence="3">JCM 17975</strain>
    </source>
</reference>
<comment type="caution">
    <text evidence="2">The sequence shown here is derived from an EMBL/GenBank/DDBJ whole genome shotgun (WGS) entry which is preliminary data.</text>
</comment>
<feature type="compositionally biased region" description="Basic and acidic residues" evidence="1">
    <location>
        <begin position="75"/>
        <end position="84"/>
    </location>
</feature>
<evidence type="ECO:0000256" key="1">
    <source>
        <dbReference type="SAM" id="MobiDB-lite"/>
    </source>
</evidence>
<feature type="region of interest" description="Disordered" evidence="1">
    <location>
        <begin position="58"/>
        <end position="84"/>
    </location>
</feature>